<feature type="domain" description="Nuclear receptor" evidence="9">
    <location>
        <begin position="39"/>
        <end position="70"/>
    </location>
</feature>
<evidence type="ECO:0000313" key="18">
    <source>
        <dbReference type="Proteomes" id="UP000663854"/>
    </source>
</evidence>
<dbReference type="Gene3D" id="3.30.50.10">
    <property type="entry name" value="Erythroid Transcription Factor GATA-1, subunit A"/>
    <property type="match status" value="1"/>
</dbReference>
<evidence type="ECO:0000313" key="12">
    <source>
        <dbReference type="EMBL" id="CAF0878051.1"/>
    </source>
</evidence>
<dbReference type="EMBL" id="CAJNOO010000091">
    <property type="protein sequence ID" value="CAF0796600.1"/>
    <property type="molecule type" value="Genomic_DNA"/>
</dbReference>
<dbReference type="Proteomes" id="UP000663889">
    <property type="component" value="Unassembled WGS sequence"/>
</dbReference>
<evidence type="ECO:0000256" key="6">
    <source>
        <dbReference type="ARBA" id="ARBA00023163"/>
    </source>
</evidence>
<comment type="caution">
    <text evidence="13">The sequence shown here is derived from an EMBL/GenBank/DDBJ whole genome shotgun (WGS) entry which is preliminary data.</text>
</comment>
<proteinExistence type="predicted"/>
<keyword evidence="19" id="KW-1185">Reference proteome</keyword>
<keyword evidence="4" id="KW-0805">Transcription regulation</keyword>
<dbReference type="EMBL" id="CAJNOH010000258">
    <property type="protein sequence ID" value="CAF0972125.1"/>
    <property type="molecule type" value="Genomic_DNA"/>
</dbReference>
<dbReference type="InterPro" id="IPR001628">
    <property type="entry name" value="Znf_hrmn_rcpt"/>
</dbReference>
<evidence type="ECO:0000313" key="16">
    <source>
        <dbReference type="EMBL" id="CAF3877937.1"/>
    </source>
</evidence>
<evidence type="ECO:0000256" key="4">
    <source>
        <dbReference type="ARBA" id="ARBA00023015"/>
    </source>
</evidence>
<evidence type="ECO:0000313" key="11">
    <source>
        <dbReference type="EMBL" id="CAF0824379.1"/>
    </source>
</evidence>
<gene>
    <name evidence="17" type="ORF">FNK824_LOCUS27025</name>
    <name evidence="15" type="ORF">JBS370_LOCUS18273</name>
    <name evidence="14" type="ORF">JXQ802_LOCUS15638</name>
    <name evidence="16" type="ORF">OTI717_LOCUS22597</name>
    <name evidence="13" type="ORF">PYM288_LOCUS13164</name>
    <name evidence="10" type="ORF">RFH988_LOCUS3700</name>
    <name evidence="11" type="ORF">SEV965_LOCUS1785</name>
    <name evidence="12" type="ORF">ZHD862_LOCUS6238</name>
</gene>
<dbReference type="GO" id="GO:0003700">
    <property type="term" value="F:DNA-binding transcription factor activity"/>
    <property type="evidence" value="ECO:0007669"/>
    <property type="project" value="InterPro"/>
</dbReference>
<evidence type="ECO:0000313" key="14">
    <source>
        <dbReference type="EMBL" id="CAF1030867.1"/>
    </source>
</evidence>
<evidence type="ECO:0000256" key="5">
    <source>
        <dbReference type="ARBA" id="ARBA00023125"/>
    </source>
</evidence>
<dbReference type="SUPFAM" id="SSF57716">
    <property type="entry name" value="Glucocorticoid receptor-like (DNA-binding domain)"/>
    <property type="match status" value="1"/>
</dbReference>
<evidence type="ECO:0000256" key="3">
    <source>
        <dbReference type="ARBA" id="ARBA00022833"/>
    </source>
</evidence>
<keyword evidence="2" id="KW-0863">Zinc-finger</keyword>
<dbReference type="EMBL" id="CAJNOT010000173">
    <property type="protein sequence ID" value="CAF0878051.1"/>
    <property type="molecule type" value="Genomic_DNA"/>
</dbReference>
<evidence type="ECO:0000313" key="15">
    <source>
        <dbReference type="EMBL" id="CAF3851552.1"/>
    </source>
</evidence>
<dbReference type="EMBL" id="CAJNOL010000366">
    <property type="protein sequence ID" value="CAF1030867.1"/>
    <property type="molecule type" value="Genomic_DNA"/>
</dbReference>
<dbReference type="Proteomes" id="UP000663874">
    <property type="component" value="Unassembled WGS sequence"/>
</dbReference>
<name>A0A814EP42_9BILA</name>
<protein>
    <recommendedName>
        <fullName evidence="9">Nuclear receptor domain-containing protein</fullName>
    </recommendedName>
</protein>
<dbReference type="GO" id="GO:0008270">
    <property type="term" value="F:zinc ion binding"/>
    <property type="evidence" value="ECO:0007669"/>
    <property type="project" value="UniProtKB-KW"/>
</dbReference>
<keyword evidence="8" id="KW-0539">Nucleus</keyword>
<evidence type="ECO:0000313" key="10">
    <source>
        <dbReference type="EMBL" id="CAF0796600.1"/>
    </source>
</evidence>
<keyword evidence="5" id="KW-0238">DNA-binding</keyword>
<evidence type="ECO:0000313" key="19">
    <source>
        <dbReference type="Proteomes" id="UP000663870"/>
    </source>
</evidence>
<evidence type="ECO:0000256" key="8">
    <source>
        <dbReference type="ARBA" id="ARBA00023242"/>
    </source>
</evidence>
<dbReference type="InterPro" id="IPR013088">
    <property type="entry name" value="Znf_NHR/GATA"/>
</dbReference>
<dbReference type="Proteomes" id="UP000663836">
    <property type="component" value="Unassembled WGS sequence"/>
</dbReference>
<organism evidence="13 18">
    <name type="scientific">Rotaria sordida</name>
    <dbReference type="NCBI Taxonomy" id="392033"/>
    <lineage>
        <taxon>Eukaryota</taxon>
        <taxon>Metazoa</taxon>
        <taxon>Spiralia</taxon>
        <taxon>Gnathifera</taxon>
        <taxon>Rotifera</taxon>
        <taxon>Eurotatoria</taxon>
        <taxon>Bdelloidea</taxon>
        <taxon>Philodinida</taxon>
        <taxon>Philodinidae</taxon>
        <taxon>Rotaria</taxon>
    </lineage>
</organism>
<dbReference type="Proteomes" id="UP000663870">
    <property type="component" value="Unassembled WGS sequence"/>
</dbReference>
<dbReference type="Proteomes" id="UP000663823">
    <property type="component" value="Unassembled WGS sequence"/>
</dbReference>
<sequence length="74" mass="8573">MNNFHRRLESIRKRVFIMEESSSNKSIVKKRQSSPISTKCQICGAPAIYSFYSVISCNPYKIFFKRNAHQGQAN</sequence>
<dbReference type="EMBL" id="CAJOAX010003880">
    <property type="protein sequence ID" value="CAF3877937.1"/>
    <property type="molecule type" value="Genomic_DNA"/>
</dbReference>
<evidence type="ECO:0000256" key="7">
    <source>
        <dbReference type="ARBA" id="ARBA00023170"/>
    </source>
</evidence>
<evidence type="ECO:0000256" key="2">
    <source>
        <dbReference type="ARBA" id="ARBA00022771"/>
    </source>
</evidence>
<dbReference type="Proteomes" id="UP000663882">
    <property type="component" value="Unassembled WGS sequence"/>
</dbReference>
<evidence type="ECO:0000259" key="9">
    <source>
        <dbReference type="Pfam" id="PF00105"/>
    </source>
</evidence>
<accession>A0A814EP42</accession>
<keyword evidence="7" id="KW-0675">Receptor</keyword>
<dbReference type="Pfam" id="PF00105">
    <property type="entry name" value="zf-C4"/>
    <property type="match status" value="1"/>
</dbReference>
<dbReference type="EMBL" id="CAJOBD010002051">
    <property type="protein sequence ID" value="CAF3851552.1"/>
    <property type="molecule type" value="Genomic_DNA"/>
</dbReference>
<dbReference type="Proteomes" id="UP000663854">
    <property type="component" value="Unassembled WGS sequence"/>
</dbReference>
<evidence type="ECO:0000313" key="13">
    <source>
        <dbReference type="EMBL" id="CAF0972125.1"/>
    </source>
</evidence>
<keyword evidence="6" id="KW-0804">Transcription</keyword>
<dbReference type="AlphaFoldDB" id="A0A814EP42"/>
<evidence type="ECO:0000313" key="17">
    <source>
        <dbReference type="EMBL" id="CAF4020143.1"/>
    </source>
</evidence>
<dbReference type="GO" id="GO:0043565">
    <property type="term" value="F:sequence-specific DNA binding"/>
    <property type="evidence" value="ECO:0007669"/>
    <property type="project" value="InterPro"/>
</dbReference>
<reference evidence="13" key="1">
    <citation type="submission" date="2021-02" db="EMBL/GenBank/DDBJ databases">
        <authorList>
            <person name="Nowell W R."/>
        </authorList>
    </citation>
    <scope>NUCLEOTIDE SEQUENCE</scope>
</reference>
<keyword evidence="3" id="KW-0862">Zinc</keyword>
<dbReference type="EMBL" id="CAJOBE010006882">
    <property type="protein sequence ID" value="CAF4020143.1"/>
    <property type="molecule type" value="Genomic_DNA"/>
</dbReference>
<dbReference type="EMBL" id="CAJNOU010000036">
    <property type="protein sequence ID" value="CAF0824379.1"/>
    <property type="molecule type" value="Genomic_DNA"/>
</dbReference>
<dbReference type="Proteomes" id="UP000663864">
    <property type="component" value="Unassembled WGS sequence"/>
</dbReference>
<evidence type="ECO:0000256" key="1">
    <source>
        <dbReference type="ARBA" id="ARBA00022723"/>
    </source>
</evidence>
<keyword evidence="1" id="KW-0479">Metal-binding</keyword>